<accession>A0A2W1LT49</accession>
<comment type="caution">
    <text evidence="2">The sequence shown here is derived from an EMBL/GenBank/DDBJ whole genome shotgun (WGS) entry which is preliminary data.</text>
</comment>
<proteinExistence type="predicted"/>
<protein>
    <submittedName>
        <fullName evidence="2">Uncharacterized protein</fullName>
    </submittedName>
</protein>
<organism evidence="2 3">
    <name type="scientific">Paenibacillus sambharensis</name>
    <dbReference type="NCBI Taxonomy" id="1803190"/>
    <lineage>
        <taxon>Bacteria</taxon>
        <taxon>Bacillati</taxon>
        <taxon>Bacillota</taxon>
        <taxon>Bacilli</taxon>
        <taxon>Bacillales</taxon>
        <taxon>Paenibacillaceae</taxon>
        <taxon>Paenibacillus</taxon>
    </lineage>
</organism>
<feature type="region of interest" description="Disordered" evidence="1">
    <location>
        <begin position="1"/>
        <end position="66"/>
    </location>
</feature>
<evidence type="ECO:0000313" key="3">
    <source>
        <dbReference type="Proteomes" id="UP000249522"/>
    </source>
</evidence>
<name>A0A2W1LT49_9BACL</name>
<dbReference type="OrthoDB" id="9973255at2"/>
<reference evidence="2 3" key="1">
    <citation type="submission" date="2018-06" db="EMBL/GenBank/DDBJ databases">
        <title>Paenibacillus imtechensis sp. nov.</title>
        <authorList>
            <person name="Pinnaka A.K."/>
            <person name="Singh H."/>
            <person name="Kaur M."/>
        </authorList>
    </citation>
    <scope>NUCLEOTIDE SEQUENCE [LARGE SCALE GENOMIC DNA]</scope>
    <source>
        <strain evidence="2 3">SMB1</strain>
    </source>
</reference>
<evidence type="ECO:0000256" key="1">
    <source>
        <dbReference type="SAM" id="MobiDB-lite"/>
    </source>
</evidence>
<dbReference type="AlphaFoldDB" id="A0A2W1LT49"/>
<gene>
    <name evidence="2" type="ORF">DNH61_15390</name>
</gene>
<feature type="compositionally biased region" description="Polar residues" evidence="1">
    <location>
        <begin position="1"/>
        <end position="12"/>
    </location>
</feature>
<evidence type="ECO:0000313" key="2">
    <source>
        <dbReference type="EMBL" id="PZD95021.1"/>
    </source>
</evidence>
<dbReference type="RefSeq" id="WP_111147569.1">
    <property type="nucleotide sequence ID" value="NZ_QKRB01000046.1"/>
</dbReference>
<sequence>MPAHNNGHQNLHQDAAVDGDTPSTSAKESNENDIHMKGEHAAFQSKSETASQKLRYDNADEVYPES</sequence>
<feature type="compositionally biased region" description="Basic and acidic residues" evidence="1">
    <location>
        <begin position="28"/>
        <end position="40"/>
    </location>
</feature>
<dbReference type="EMBL" id="QKRB01000046">
    <property type="protein sequence ID" value="PZD95021.1"/>
    <property type="molecule type" value="Genomic_DNA"/>
</dbReference>
<dbReference type="Proteomes" id="UP000249522">
    <property type="component" value="Unassembled WGS sequence"/>
</dbReference>
<keyword evidence="3" id="KW-1185">Reference proteome</keyword>